<dbReference type="Gene3D" id="3.30.530.20">
    <property type="match status" value="1"/>
</dbReference>
<dbReference type="PANTHER" id="PTHR46374:SF1">
    <property type="entry name" value="START DOMAIN-CONTAINING PROTEIN"/>
    <property type="match status" value="1"/>
</dbReference>
<dbReference type="AlphaFoldDB" id="A0A811LEI8"/>
<dbReference type="Proteomes" id="UP000783686">
    <property type="component" value="Unassembled WGS sequence"/>
</dbReference>
<feature type="signal peptide" evidence="6">
    <location>
        <begin position="1"/>
        <end position="21"/>
    </location>
</feature>
<dbReference type="SMART" id="SM00234">
    <property type="entry name" value="START"/>
    <property type="match status" value="1"/>
</dbReference>
<protein>
    <recommendedName>
        <fullName evidence="7">START domain-containing protein</fullName>
    </recommendedName>
</protein>
<dbReference type="InterPro" id="IPR023393">
    <property type="entry name" value="START-like_dom_sf"/>
</dbReference>
<dbReference type="InterPro" id="IPR002913">
    <property type="entry name" value="START_lipid-bd_dom"/>
</dbReference>
<feature type="compositionally biased region" description="Acidic residues" evidence="5">
    <location>
        <begin position="229"/>
        <end position="238"/>
    </location>
</feature>
<evidence type="ECO:0000259" key="7">
    <source>
        <dbReference type="PROSITE" id="PS50848"/>
    </source>
</evidence>
<feature type="region of interest" description="Disordered" evidence="5">
    <location>
        <begin position="88"/>
        <end position="209"/>
    </location>
</feature>
<feature type="domain" description="START" evidence="7">
    <location>
        <begin position="501"/>
        <end position="641"/>
    </location>
</feature>
<reference evidence="8" key="1">
    <citation type="submission" date="2020-09" db="EMBL/GenBank/DDBJ databases">
        <authorList>
            <person name="Kikuchi T."/>
        </authorList>
    </citation>
    <scope>NUCLEOTIDE SEQUENCE</scope>
    <source>
        <strain evidence="8">SH1</strain>
    </source>
</reference>
<feature type="compositionally biased region" description="Basic and acidic residues" evidence="5">
    <location>
        <begin position="349"/>
        <end position="372"/>
    </location>
</feature>
<evidence type="ECO:0000256" key="3">
    <source>
        <dbReference type="ARBA" id="ARBA00023121"/>
    </source>
</evidence>
<dbReference type="PROSITE" id="PS50848">
    <property type="entry name" value="START"/>
    <property type="match status" value="1"/>
</dbReference>
<evidence type="ECO:0000313" key="8">
    <source>
        <dbReference type="EMBL" id="CAD5225981.1"/>
    </source>
</evidence>
<evidence type="ECO:0000256" key="2">
    <source>
        <dbReference type="ARBA" id="ARBA00023055"/>
    </source>
</evidence>
<gene>
    <name evidence="8" type="ORF">BOKJ2_LOCUS11849</name>
</gene>
<organism evidence="8 9">
    <name type="scientific">Bursaphelenchus okinawaensis</name>
    <dbReference type="NCBI Taxonomy" id="465554"/>
    <lineage>
        <taxon>Eukaryota</taxon>
        <taxon>Metazoa</taxon>
        <taxon>Ecdysozoa</taxon>
        <taxon>Nematoda</taxon>
        <taxon>Chromadorea</taxon>
        <taxon>Rhabditida</taxon>
        <taxon>Tylenchina</taxon>
        <taxon>Tylenchomorpha</taxon>
        <taxon>Aphelenchoidea</taxon>
        <taxon>Aphelenchoididae</taxon>
        <taxon>Bursaphelenchus</taxon>
    </lineage>
</organism>
<feature type="compositionally biased region" description="Low complexity" evidence="5">
    <location>
        <begin position="126"/>
        <end position="145"/>
    </location>
</feature>
<dbReference type="GO" id="GO:0006869">
    <property type="term" value="P:lipid transport"/>
    <property type="evidence" value="ECO:0007669"/>
    <property type="project" value="UniProtKB-KW"/>
</dbReference>
<dbReference type="GO" id="GO:0008289">
    <property type="term" value="F:lipid binding"/>
    <property type="evidence" value="ECO:0007669"/>
    <property type="project" value="UniProtKB-KW"/>
</dbReference>
<proteinExistence type="predicted"/>
<feature type="compositionally biased region" description="Basic and acidic residues" evidence="5">
    <location>
        <begin position="380"/>
        <end position="405"/>
    </location>
</feature>
<feature type="chain" id="PRO_5035681863" description="START domain-containing protein" evidence="6">
    <location>
        <begin position="22"/>
        <end position="642"/>
    </location>
</feature>
<evidence type="ECO:0000256" key="4">
    <source>
        <dbReference type="ARBA" id="ARBA00024750"/>
    </source>
</evidence>
<keyword evidence="9" id="KW-1185">Reference proteome</keyword>
<dbReference type="EMBL" id="CAJFCW020000005">
    <property type="protein sequence ID" value="CAG9121570.1"/>
    <property type="molecule type" value="Genomic_DNA"/>
</dbReference>
<keyword evidence="6" id="KW-0732">Signal</keyword>
<evidence type="ECO:0000256" key="6">
    <source>
        <dbReference type="SAM" id="SignalP"/>
    </source>
</evidence>
<accession>A0A811LEI8</accession>
<name>A0A811LEI8_9BILA</name>
<comment type="caution">
    <text evidence="8">The sequence shown here is derived from an EMBL/GenBank/DDBJ whole genome shotgun (WGS) entry which is preliminary data.</text>
</comment>
<keyword evidence="2" id="KW-0445">Lipid transport</keyword>
<feature type="compositionally biased region" description="Basic and acidic residues" evidence="5">
    <location>
        <begin position="146"/>
        <end position="167"/>
    </location>
</feature>
<dbReference type="Proteomes" id="UP000614601">
    <property type="component" value="Unassembled WGS sequence"/>
</dbReference>
<feature type="compositionally biased region" description="Polar residues" evidence="5">
    <location>
        <begin position="283"/>
        <end position="295"/>
    </location>
</feature>
<dbReference type="EMBL" id="CAJFDH010000005">
    <property type="protein sequence ID" value="CAD5225981.1"/>
    <property type="molecule type" value="Genomic_DNA"/>
</dbReference>
<dbReference type="SUPFAM" id="SSF55961">
    <property type="entry name" value="Bet v1-like"/>
    <property type="match status" value="1"/>
</dbReference>
<evidence type="ECO:0000256" key="5">
    <source>
        <dbReference type="SAM" id="MobiDB-lite"/>
    </source>
</evidence>
<dbReference type="PANTHER" id="PTHR46374">
    <property type="entry name" value="PROTEIN CBG07384"/>
    <property type="match status" value="1"/>
</dbReference>
<dbReference type="Pfam" id="PF01852">
    <property type="entry name" value="START"/>
    <property type="match status" value="1"/>
</dbReference>
<evidence type="ECO:0000313" key="9">
    <source>
        <dbReference type="Proteomes" id="UP000614601"/>
    </source>
</evidence>
<feature type="compositionally biased region" description="Basic and acidic residues" evidence="5">
    <location>
        <begin position="257"/>
        <end position="276"/>
    </location>
</feature>
<dbReference type="CDD" id="cd00177">
    <property type="entry name" value="START"/>
    <property type="match status" value="1"/>
</dbReference>
<sequence length="642" mass="71323">MFKHRSPCLFLLLCLIVNVNCKPSKDKLSSVANPEVVNNPLPEIVLRHQVAGVEDSDEELITDKTASTLKTEDSEASLPKKIQELVEKASTDNDKHYKKYPSPLSSSEENVSLVKGSVASKGFKIGSNDGSNSSDGEVNSGSSHSIEGHVNIDEDEGQADKTEDSKAKLTTNEMPNQGDQKKMSFSSYNSKSNDKPNPLSLHDQAERLVEGNLRDMEKCVPCTSISQPEDCEPCDSAEIELNGSGLSYSNMGNGNGDDSRVSEGEDDRMSSKDRKNLGATGSVDRSTLTSELISQTTNEKSSEETTLSTLLTPRPRKASLKLGKTTENADTTSKEATTTTESTKVKRNNNNDDNDKEKEDNKEDNEEKKEEENTTITSDSSKEPNKEENKDEKESNEDAKPDHQSEGILPTVDTEIKKVDGFPTKEQYIELADNTTEEFDRLAYGNMDDVFPEVERETDGITVRLGPSPFPETTEKAIIGMATIDAPVEKVYKLMVPWFPYRLQWDGELYEDMKVLKRIDNDTLLVHSVVKKKLILDPRDSVDVYRYQTFANKTTKIALQSTTNPDWPEIDGYTRTVQRLGGFTIEPNKDNPQTTDMKAITVLDLNLPVPGFLSSLAEKFKPGQIEEFFNRLKKAAADIVVQ</sequence>
<feature type="region of interest" description="Disordered" evidence="5">
    <location>
        <begin position="223"/>
        <end position="414"/>
    </location>
</feature>
<feature type="compositionally biased region" description="Polar residues" evidence="5">
    <location>
        <begin position="168"/>
        <end position="191"/>
    </location>
</feature>
<feature type="compositionally biased region" description="Low complexity" evidence="5">
    <location>
        <begin position="296"/>
        <end position="312"/>
    </location>
</feature>
<keyword evidence="1" id="KW-0813">Transport</keyword>
<evidence type="ECO:0000256" key="1">
    <source>
        <dbReference type="ARBA" id="ARBA00022448"/>
    </source>
</evidence>
<dbReference type="InterPro" id="IPR043556">
    <property type="entry name" value="StARD5/6"/>
</dbReference>
<keyword evidence="3" id="KW-0446">Lipid-binding</keyword>
<comment type="function">
    <text evidence="4">May be involved in the intracellular transport of sterols or other lipids. May bind cholesterol or other sterols.</text>
</comment>